<dbReference type="PANTHER" id="PTHR22600:SF57">
    <property type="entry name" value="BETA-N-ACETYLHEXOSAMINIDASE"/>
    <property type="match status" value="1"/>
</dbReference>
<dbReference type="EC" id="3.2.1.52" evidence="3"/>
<evidence type="ECO:0000256" key="1">
    <source>
        <dbReference type="ARBA" id="ARBA00001231"/>
    </source>
</evidence>
<dbReference type="InterPro" id="IPR015883">
    <property type="entry name" value="Glyco_hydro_20_cat"/>
</dbReference>
<evidence type="ECO:0000256" key="2">
    <source>
        <dbReference type="ARBA" id="ARBA00006285"/>
    </source>
</evidence>
<dbReference type="Gene3D" id="3.30.379.10">
    <property type="entry name" value="Chitobiase/beta-hexosaminidase domain 2-like"/>
    <property type="match status" value="1"/>
</dbReference>
<evidence type="ECO:0000259" key="6">
    <source>
        <dbReference type="Pfam" id="PF00728"/>
    </source>
</evidence>
<dbReference type="Gene3D" id="3.20.20.80">
    <property type="entry name" value="Glycosidases"/>
    <property type="match status" value="1"/>
</dbReference>
<organism evidence="8">
    <name type="scientific">mine drainage metagenome</name>
    <dbReference type="NCBI Taxonomy" id="410659"/>
    <lineage>
        <taxon>unclassified sequences</taxon>
        <taxon>metagenomes</taxon>
        <taxon>ecological metagenomes</taxon>
    </lineage>
</organism>
<accession>A0A1J5SUJ3</accession>
<dbReference type="InterPro" id="IPR017853">
    <property type="entry name" value="GH"/>
</dbReference>
<evidence type="ECO:0000313" key="8">
    <source>
        <dbReference type="EMBL" id="OIR12218.1"/>
    </source>
</evidence>
<evidence type="ECO:0000256" key="4">
    <source>
        <dbReference type="ARBA" id="ARBA00022801"/>
    </source>
</evidence>
<gene>
    <name evidence="8" type="primary">exo I_2</name>
    <name evidence="8" type="ORF">GALL_64710</name>
</gene>
<feature type="domain" description="Beta-hexosaminidase bacterial type N-terminal" evidence="7">
    <location>
        <begin position="44"/>
        <end position="173"/>
    </location>
</feature>
<reference evidence="8" key="1">
    <citation type="submission" date="2016-10" db="EMBL/GenBank/DDBJ databases">
        <title>Sequence of Gallionella enrichment culture.</title>
        <authorList>
            <person name="Poehlein A."/>
            <person name="Muehling M."/>
            <person name="Daniel R."/>
        </authorList>
    </citation>
    <scope>NUCLEOTIDE SEQUENCE</scope>
</reference>
<dbReference type="EMBL" id="MLJW01000018">
    <property type="protein sequence ID" value="OIR12218.1"/>
    <property type="molecule type" value="Genomic_DNA"/>
</dbReference>
<dbReference type="Pfam" id="PF02838">
    <property type="entry name" value="Glyco_hydro_20b"/>
    <property type="match status" value="1"/>
</dbReference>
<sequence>MFLKFFFFLSLFAFWSEQTFSQKLLDGSWKSPQSLTTLNAAPVALIPFPQKVTWSKEKFNLPKNIEIIFLKKDSVYVKYAVQSLQQILSANGVVSTKRILNIGALIPANSVFIQIDNNLTVKSEGYKLIVSKNAINISGKDQAGAYYGVQTFRQLIEKYKQQYFLNACTIIDWPAFQFRAFMHDNGRNFQSIEMLQSQIDTLSYYKFNKFHWHLTDNPAWRIESKIYPQLNDPKNRKPGRDPEKTYSFNDIRYLIHYAKERNVTIIPELDMPGHSAFFEKAFGFKMGSDEGMKILEKLIDEFCNEIPSVDCPIIHLGSDEVHIKNPKEFIERMSACVQSHGRKVMIWNPGLPAAKGIIEQVWYEERAKGGIIVKDNPLVDSYSGYLNNYDALSLIQRYFFHQICNQPDGDSMALGGTLCCWPDTRVDNKQKILLYNPVWPGAITYSEALWCGRPENAYQYMNMLPSKNSEAGKYFHEFETRLAKHRDHFFTKENFPYVQFGNIDWRMTDIFSLHKGESFESVFSTEEISKKIKEYSEKTRLVTGGVLRLDGYFEPKKLSNDSIETIYLTTYLFSKESKKIYAWLGFETPTRSNRRCAGIPQIGKWDANGGTIWVNDKVPEAPKWENPGAYQYLKATWETPANEIPYTDEEFYWTRKPATIYLKSGWNKIVIRVPRTYNEQAWMSAFIPVKLNGNGKWVEDGSVKFDANHQ</sequence>
<evidence type="ECO:0000256" key="5">
    <source>
        <dbReference type="ARBA" id="ARBA00023295"/>
    </source>
</evidence>
<proteinExistence type="inferred from homology"/>
<name>A0A1J5SUJ3_9ZZZZ</name>
<dbReference type="GO" id="GO:0016020">
    <property type="term" value="C:membrane"/>
    <property type="evidence" value="ECO:0007669"/>
    <property type="project" value="TreeGrafter"/>
</dbReference>
<feature type="domain" description="Glycoside hydrolase family 20 catalytic" evidence="6">
    <location>
        <begin position="176"/>
        <end position="279"/>
    </location>
</feature>
<dbReference type="Pfam" id="PF00728">
    <property type="entry name" value="Glyco_hydro_20"/>
    <property type="match status" value="1"/>
</dbReference>
<dbReference type="GO" id="GO:0004563">
    <property type="term" value="F:beta-N-acetylhexosaminidase activity"/>
    <property type="evidence" value="ECO:0007669"/>
    <property type="project" value="UniProtKB-EC"/>
</dbReference>
<dbReference type="AlphaFoldDB" id="A0A1J5SUJ3"/>
<dbReference type="InterPro" id="IPR025705">
    <property type="entry name" value="Beta_hexosaminidase_sua/sub"/>
</dbReference>
<dbReference type="SUPFAM" id="SSF51445">
    <property type="entry name" value="(Trans)glycosidases"/>
    <property type="match status" value="1"/>
</dbReference>
<keyword evidence="5 8" id="KW-0326">Glycosidase</keyword>
<dbReference type="GO" id="GO:0030203">
    <property type="term" value="P:glycosaminoglycan metabolic process"/>
    <property type="evidence" value="ECO:0007669"/>
    <property type="project" value="TreeGrafter"/>
</dbReference>
<dbReference type="InterPro" id="IPR015882">
    <property type="entry name" value="HEX_bac_N"/>
</dbReference>
<comment type="caution">
    <text evidence="8">The sequence shown here is derived from an EMBL/GenBank/DDBJ whole genome shotgun (WGS) entry which is preliminary data.</text>
</comment>
<comment type="catalytic activity">
    <reaction evidence="1">
        <text>Hydrolysis of terminal non-reducing N-acetyl-D-hexosamine residues in N-acetyl-beta-D-hexosaminides.</text>
        <dbReference type="EC" id="3.2.1.52"/>
    </reaction>
</comment>
<evidence type="ECO:0000259" key="7">
    <source>
        <dbReference type="Pfam" id="PF02838"/>
    </source>
</evidence>
<dbReference type="InterPro" id="IPR029018">
    <property type="entry name" value="Hex-like_dom2"/>
</dbReference>
<protein>
    <recommendedName>
        <fullName evidence="3">beta-N-acetylhexosaminidase</fullName>
        <ecNumber evidence="3">3.2.1.52</ecNumber>
    </recommendedName>
</protein>
<comment type="similarity">
    <text evidence="2">Belongs to the glycosyl hydrolase 20 family.</text>
</comment>
<dbReference type="GO" id="GO:0005975">
    <property type="term" value="P:carbohydrate metabolic process"/>
    <property type="evidence" value="ECO:0007669"/>
    <property type="project" value="InterPro"/>
</dbReference>
<keyword evidence="4 8" id="KW-0378">Hydrolase</keyword>
<evidence type="ECO:0000256" key="3">
    <source>
        <dbReference type="ARBA" id="ARBA00012663"/>
    </source>
</evidence>
<dbReference type="PANTHER" id="PTHR22600">
    <property type="entry name" value="BETA-HEXOSAMINIDASE"/>
    <property type="match status" value="1"/>
</dbReference>
<dbReference type="SUPFAM" id="SSF55545">
    <property type="entry name" value="beta-N-acetylhexosaminidase-like domain"/>
    <property type="match status" value="1"/>
</dbReference>
<dbReference type="PRINTS" id="PR00738">
    <property type="entry name" value="GLHYDRLASE20"/>
</dbReference>